<evidence type="ECO:0000313" key="2">
    <source>
        <dbReference type="Proteomes" id="UP000499080"/>
    </source>
</evidence>
<dbReference type="Proteomes" id="UP000499080">
    <property type="component" value="Unassembled WGS sequence"/>
</dbReference>
<dbReference type="EMBL" id="BGPR01009282">
    <property type="protein sequence ID" value="GBN39065.1"/>
    <property type="molecule type" value="Genomic_DNA"/>
</dbReference>
<gene>
    <name evidence="1" type="ORF">AVEN_106611_1</name>
</gene>
<name>A0A4Y2NHU1_ARAVE</name>
<proteinExistence type="predicted"/>
<sequence length="91" mass="10050">MTGGVVQTVRKLPCSPNTSGRATQTKEASAAGVKSIALNEREWKFQRDIRTFWTAVVFCLKGRMGRFRIDRVKTNALGLAGGKGYVEVNFL</sequence>
<evidence type="ECO:0000313" key="1">
    <source>
        <dbReference type="EMBL" id="GBN39065.1"/>
    </source>
</evidence>
<organism evidence="1 2">
    <name type="scientific">Araneus ventricosus</name>
    <name type="common">Orbweaver spider</name>
    <name type="synonym">Epeira ventricosa</name>
    <dbReference type="NCBI Taxonomy" id="182803"/>
    <lineage>
        <taxon>Eukaryota</taxon>
        <taxon>Metazoa</taxon>
        <taxon>Ecdysozoa</taxon>
        <taxon>Arthropoda</taxon>
        <taxon>Chelicerata</taxon>
        <taxon>Arachnida</taxon>
        <taxon>Araneae</taxon>
        <taxon>Araneomorphae</taxon>
        <taxon>Entelegynae</taxon>
        <taxon>Araneoidea</taxon>
        <taxon>Araneidae</taxon>
        <taxon>Araneus</taxon>
    </lineage>
</organism>
<comment type="caution">
    <text evidence="1">The sequence shown here is derived from an EMBL/GenBank/DDBJ whole genome shotgun (WGS) entry which is preliminary data.</text>
</comment>
<reference evidence="1 2" key="1">
    <citation type="journal article" date="2019" name="Sci. Rep.">
        <title>Orb-weaving spider Araneus ventricosus genome elucidates the spidroin gene catalogue.</title>
        <authorList>
            <person name="Kono N."/>
            <person name="Nakamura H."/>
            <person name="Ohtoshi R."/>
            <person name="Moran D.A.P."/>
            <person name="Shinohara A."/>
            <person name="Yoshida Y."/>
            <person name="Fujiwara M."/>
            <person name="Mori M."/>
            <person name="Tomita M."/>
            <person name="Arakawa K."/>
        </authorList>
    </citation>
    <scope>NUCLEOTIDE SEQUENCE [LARGE SCALE GENOMIC DNA]</scope>
</reference>
<keyword evidence="2" id="KW-1185">Reference proteome</keyword>
<protein>
    <submittedName>
        <fullName evidence="1">Uncharacterized protein</fullName>
    </submittedName>
</protein>
<dbReference type="AlphaFoldDB" id="A0A4Y2NHU1"/>
<accession>A0A4Y2NHU1</accession>